<protein>
    <submittedName>
        <fullName evidence="1">Uncharacterized protein</fullName>
    </submittedName>
</protein>
<gene>
    <name evidence="1" type="ORF">L6164_026373</name>
</gene>
<dbReference type="Proteomes" id="UP000828941">
    <property type="component" value="Chromosome 11"/>
</dbReference>
<evidence type="ECO:0000313" key="1">
    <source>
        <dbReference type="EMBL" id="KAI4313386.1"/>
    </source>
</evidence>
<organism evidence="1 2">
    <name type="scientific">Bauhinia variegata</name>
    <name type="common">Purple orchid tree</name>
    <name type="synonym">Phanera variegata</name>
    <dbReference type="NCBI Taxonomy" id="167791"/>
    <lineage>
        <taxon>Eukaryota</taxon>
        <taxon>Viridiplantae</taxon>
        <taxon>Streptophyta</taxon>
        <taxon>Embryophyta</taxon>
        <taxon>Tracheophyta</taxon>
        <taxon>Spermatophyta</taxon>
        <taxon>Magnoliopsida</taxon>
        <taxon>eudicotyledons</taxon>
        <taxon>Gunneridae</taxon>
        <taxon>Pentapetalae</taxon>
        <taxon>rosids</taxon>
        <taxon>fabids</taxon>
        <taxon>Fabales</taxon>
        <taxon>Fabaceae</taxon>
        <taxon>Cercidoideae</taxon>
        <taxon>Cercideae</taxon>
        <taxon>Bauhiniinae</taxon>
        <taxon>Bauhinia</taxon>
    </lineage>
</organism>
<evidence type="ECO:0000313" key="2">
    <source>
        <dbReference type="Proteomes" id="UP000828941"/>
    </source>
</evidence>
<proteinExistence type="predicted"/>
<name>A0ACB9LQ88_BAUVA</name>
<sequence>MSIQCLGKSSWPELLGANGEEAVKKIDKENPYVRAFVILKGTIVTMDYRCDRVRVWINKHGVVVEVPRIG</sequence>
<reference evidence="1 2" key="1">
    <citation type="journal article" date="2022" name="DNA Res.">
        <title>Chromosomal-level genome assembly of the orchid tree Bauhinia variegata (Leguminosae; Cercidoideae) supports the allotetraploid origin hypothesis of Bauhinia.</title>
        <authorList>
            <person name="Zhong Y."/>
            <person name="Chen Y."/>
            <person name="Zheng D."/>
            <person name="Pang J."/>
            <person name="Liu Y."/>
            <person name="Luo S."/>
            <person name="Meng S."/>
            <person name="Qian L."/>
            <person name="Wei D."/>
            <person name="Dai S."/>
            <person name="Zhou R."/>
        </authorList>
    </citation>
    <scope>NUCLEOTIDE SEQUENCE [LARGE SCALE GENOMIC DNA]</scope>
    <source>
        <strain evidence="1">BV-YZ2020</strain>
    </source>
</reference>
<dbReference type="EMBL" id="CM039436">
    <property type="protein sequence ID" value="KAI4313386.1"/>
    <property type="molecule type" value="Genomic_DNA"/>
</dbReference>
<accession>A0ACB9LQ88</accession>
<comment type="caution">
    <text evidence="1">The sequence shown here is derived from an EMBL/GenBank/DDBJ whole genome shotgun (WGS) entry which is preliminary data.</text>
</comment>
<keyword evidence="2" id="KW-1185">Reference proteome</keyword>